<proteinExistence type="inferred from homology"/>
<evidence type="ECO:0000259" key="11">
    <source>
        <dbReference type="PROSITE" id="PS01124"/>
    </source>
</evidence>
<evidence type="ECO:0000313" key="13">
    <source>
        <dbReference type="Proteomes" id="UP000295244"/>
    </source>
</evidence>
<dbReference type="GO" id="GO:0006281">
    <property type="term" value="P:DNA repair"/>
    <property type="evidence" value="ECO:0007669"/>
    <property type="project" value="UniProtKB-KW"/>
</dbReference>
<comment type="catalytic activity">
    <reaction evidence="1">
        <text>a 4-O-methyl-thymidine in DNA + L-cysteinyl-[protein] = a thymidine in DNA + S-methyl-L-cysteinyl-[protein]</text>
        <dbReference type="Rhea" id="RHEA:53428"/>
        <dbReference type="Rhea" id="RHEA-COMP:10131"/>
        <dbReference type="Rhea" id="RHEA-COMP:10132"/>
        <dbReference type="Rhea" id="RHEA-COMP:13555"/>
        <dbReference type="Rhea" id="RHEA-COMP:13556"/>
        <dbReference type="ChEBI" id="CHEBI:29950"/>
        <dbReference type="ChEBI" id="CHEBI:82612"/>
        <dbReference type="ChEBI" id="CHEBI:137386"/>
        <dbReference type="ChEBI" id="CHEBI:137387"/>
        <dbReference type="EC" id="2.1.1.63"/>
    </reaction>
</comment>
<evidence type="ECO:0000256" key="8">
    <source>
        <dbReference type="ARBA" id="ARBA00023163"/>
    </source>
</evidence>
<dbReference type="Pfam" id="PF12833">
    <property type="entry name" value="HTH_18"/>
    <property type="match status" value="1"/>
</dbReference>
<feature type="domain" description="HTH araC/xylS-type" evidence="11">
    <location>
        <begin position="19"/>
        <end position="115"/>
    </location>
</feature>
<dbReference type="RefSeq" id="WP_132691950.1">
    <property type="nucleotide sequence ID" value="NZ_SKBU01000019.1"/>
</dbReference>
<evidence type="ECO:0000256" key="5">
    <source>
        <dbReference type="ARBA" id="ARBA00022679"/>
    </source>
</evidence>
<dbReference type="SUPFAM" id="SSF53155">
    <property type="entry name" value="Methylated DNA-protein cysteine methyltransferase domain"/>
    <property type="match status" value="1"/>
</dbReference>
<dbReference type="InterPro" id="IPR001497">
    <property type="entry name" value="MethylDNA_cys_MeTrfase_AS"/>
</dbReference>
<dbReference type="InterPro" id="IPR036631">
    <property type="entry name" value="MGMT_N_sf"/>
</dbReference>
<dbReference type="InterPro" id="IPR018060">
    <property type="entry name" value="HTH_AraC"/>
</dbReference>
<keyword evidence="6" id="KW-0227">DNA damage</keyword>
<dbReference type="SUPFAM" id="SSF46767">
    <property type="entry name" value="Methylated DNA-protein cysteine methyltransferase, C-terminal domain"/>
    <property type="match status" value="1"/>
</dbReference>
<dbReference type="PROSITE" id="PS00374">
    <property type="entry name" value="MGMT"/>
    <property type="match status" value="1"/>
</dbReference>
<dbReference type="SMART" id="SM00342">
    <property type="entry name" value="HTH_ARAC"/>
    <property type="match status" value="1"/>
</dbReference>
<dbReference type="Pfam" id="PF01035">
    <property type="entry name" value="DNA_binding_1"/>
    <property type="match status" value="1"/>
</dbReference>
<gene>
    <name evidence="12" type="ORF">E0L93_11235</name>
</gene>
<accession>A0A4R1BFV0</accession>
<evidence type="ECO:0000256" key="3">
    <source>
        <dbReference type="ARBA" id="ARBA00011918"/>
    </source>
</evidence>
<dbReference type="GO" id="GO:0032259">
    <property type="term" value="P:methylation"/>
    <property type="evidence" value="ECO:0007669"/>
    <property type="project" value="UniProtKB-KW"/>
</dbReference>
<dbReference type="CDD" id="cd06445">
    <property type="entry name" value="ATase"/>
    <property type="match status" value="1"/>
</dbReference>
<comment type="caution">
    <text evidence="12">The sequence shown here is derived from an EMBL/GenBank/DDBJ whole genome shotgun (WGS) entry which is preliminary data.</text>
</comment>
<evidence type="ECO:0000256" key="9">
    <source>
        <dbReference type="ARBA" id="ARBA00023204"/>
    </source>
</evidence>
<evidence type="ECO:0000256" key="10">
    <source>
        <dbReference type="ARBA" id="ARBA00049348"/>
    </source>
</evidence>
<dbReference type="Gene3D" id="1.10.10.60">
    <property type="entry name" value="Homeodomain-like"/>
    <property type="match status" value="1"/>
</dbReference>
<keyword evidence="9" id="KW-0234">DNA repair</keyword>
<dbReference type="GO" id="GO:0003908">
    <property type="term" value="F:methylated-DNA-[protein]-cysteine S-methyltransferase activity"/>
    <property type="evidence" value="ECO:0007669"/>
    <property type="project" value="UniProtKB-EC"/>
</dbReference>
<dbReference type="PROSITE" id="PS01124">
    <property type="entry name" value="HTH_ARAC_FAMILY_2"/>
    <property type="match status" value="1"/>
</dbReference>
<dbReference type="SUPFAM" id="SSF46689">
    <property type="entry name" value="Homeodomain-like"/>
    <property type="match status" value="1"/>
</dbReference>
<keyword evidence="13" id="KW-1185">Reference proteome</keyword>
<comment type="similarity">
    <text evidence="2">Belongs to the MGMT family.</text>
</comment>
<dbReference type="InterPro" id="IPR009057">
    <property type="entry name" value="Homeodomain-like_sf"/>
</dbReference>
<dbReference type="Gene3D" id="3.30.160.70">
    <property type="entry name" value="Methylated DNA-protein cysteine methyltransferase domain"/>
    <property type="match status" value="1"/>
</dbReference>
<reference evidence="12 13" key="1">
    <citation type="submission" date="2019-03" db="EMBL/GenBank/DDBJ databases">
        <title>Whole genome sequence of a novel Rubrobacter taiwanensis strain, isolated from Yellowstone National Park.</title>
        <authorList>
            <person name="Freed S."/>
            <person name="Ramaley R.F."/>
            <person name="Kyndt J.A."/>
        </authorList>
    </citation>
    <scope>NUCLEOTIDE SEQUENCE [LARGE SCALE GENOMIC DNA]</scope>
    <source>
        <strain evidence="12 13">Yellowstone</strain>
    </source>
</reference>
<comment type="catalytic activity">
    <reaction evidence="10">
        <text>a 6-O-methyl-2'-deoxyguanosine in DNA + L-cysteinyl-[protein] = S-methyl-L-cysteinyl-[protein] + a 2'-deoxyguanosine in DNA</text>
        <dbReference type="Rhea" id="RHEA:24000"/>
        <dbReference type="Rhea" id="RHEA-COMP:10131"/>
        <dbReference type="Rhea" id="RHEA-COMP:10132"/>
        <dbReference type="Rhea" id="RHEA-COMP:11367"/>
        <dbReference type="Rhea" id="RHEA-COMP:11368"/>
        <dbReference type="ChEBI" id="CHEBI:29950"/>
        <dbReference type="ChEBI" id="CHEBI:82612"/>
        <dbReference type="ChEBI" id="CHEBI:85445"/>
        <dbReference type="ChEBI" id="CHEBI:85448"/>
        <dbReference type="EC" id="2.1.1.63"/>
    </reaction>
</comment>
<organism evidence="12 13">
    <name type="scientific">Rubrobacter taiwanensis</name>
    <dbReference type="NCBI Taxonomy" id="185139"/>
    <lineage>
        <taxon>Bacteria</taxon>
        <taxon>Bacillati</taxon>
        <taxon>Actinomycetota</taxon>
        <taxon>Rubrobacteria</taxon>
        <taxon>Rubrobacterales</taxon>
        <taxon>Rubrobacteraceae</taxon>
        <taxon>Rubrobacter</taxon>
    </lineage>
</organism>
<keyword evidence="7" id="KW-0805">Transcription regulation</keyword>
<evidence type="ECO:0000256" key="1">
    <source>
        <dbReference type="ARBA" id="ARBA00001286"/>
    </source>
</evidence>
<dbReference type="InterPro" id="IPR036217">
    <property type="entry name" value="MethylDNA_cys_MeTrfase_DNAb"/>
</dbReference>
<dbReference type="GO" id="GO:0003700">
    <property type="term" value="F:DNA-binding transcription factor activity"/>
    <property type="evidence" value="ECO:0007669"/>
    <property type="project" value="InterPro"/>
</dbReference>
<evidence type="ECO:0000256" key="6">
    <source>
        <dbReference type="ARBA" id="ARBA00022763"/>
    </source>
</evidence>
<evidence type="ECO:0000313" key="12">
    <source>
        <dbReference type="EMBL" id="TCJ16049.1"/>
    </source>
</evidence>
<dbReference type="FunFam" id="1.10.10.10:FF:000214">
    <property type="entry name" value="Methylated-DNA--protein-cysteine methyltransferase"/>
    <property type="match status" value="1"/>
</dbReference>
<dbReference type="EC" id="2.1.1.63" evidence="3"/>
<keyword evidence="5 12" id="KW-0808">Transferase</keyword>
<dbReference type="OrthoDB" id="9811249at2"/>
<protein>
    <recommendedName>
        <fullName evidence="3">methylated-DNA--[protein]-cysteine S-methyltransferase</fullName>
        <ecNumber evidence="3">2.1.1.63</ecNumber>
    </recommendedName>
</protein>
<sequence length="283" mass="31452">MWAKDGVRHSWSEDYRRVERAILYLVENFRRQPDLGEVARAVGLSEYHFQRVFKRWAGVSPKRFVQSLTLRHAKGLLESRSVLEAAYGAGLSGPGRLHDLFVACEAVTPGEYRRRGRGVEMVCGFHATPFGECLIGLTRRGVCWLSFLEGGRDEALEELRREWPAAVLREDSGLTGPVVERIFGQMGGEPLRLFLRGTNFQIKVWEALLRVPPGGLVSYRELAGSVGRPDAVRAVAGAVARNPVAYIVPCHRVIRSTGAVGGYRWGAVRKRAMIAREAALRAG</sequence>
<dbReference type="Proteomes" id="UP000295244">
    <property type="component" value="Unassembled WGS sequence"/>
</dbReference>
<keyword evidence="4 12" id="KW-0489">Methyltransferase</keyword>
<dbReference type="InterPro" id="IPR014048">
    <property type="entry name" value="MethylDNA_cys_MeTrfase_DNA-bd"/>
</dbReference>
<name>A0A4R1BFV0_9ACTN</name>
<dbReference type="NCBIfam" id="TIGR00589">
    <property type="entry name" value="ogt"/>
    <property type="match status" value="1"/>
</dbReference>
<dbReference type="AlphaFoldDB" id="A0A4R1BFV0"/>
<evidence type="ECO:0000256" key="4">
    <source>
        <dbReference type="ARBA" id="ARBA00022603"/>
    </source>
</evidence>
<dbReference type="Gene3D" id="1.10.10.10">
    <property type="entry name" value="Winged helix-like DNA-binding domain superfamily/Winged helix DNA-binding domain"/>
    <property type="match status" value="1"/>
</dbReference>
<keyword evidence="8" id="KW-0804">Transcription</keyword>
<dbReference type="GO" id="GO:0043565">
    <property type="term" value="F:sequence-specific DNA binding"/>
    <property type="evidence" value="ECO:0007669"/>
    <property type="project" value="InterPro"/>
</dbReference>
<evidence type="ECO:0000256" key="2">
    <source>
        <dbReference type="ARBA" id="ARBA00008711"/>
    </source>
</evidence>
<dbReference type="InterPro" id="IPR036388">
    <property type="entry name" value="WH-like_DNA-bd_sf"/>
</dbReference>
<dbReference type="EMBL" id="SKBU01000019">
    <property type="protein sequence ID" value="TCJ16049.1"/>
    <property type="molecule type" value="Genomic_DNA"/>
</dbReference>
<dbReference type="PANTHER" id="PTHR10815:SF13">
    <property type="entry name" value="METHYLATED-DNA--PROTEIN-CYSTEINE METHYLTRANSFERASE"/>
    <property type="match status" value="1"/>
</dbReference>
<evidence type="ECO:0000256" key="7">
    <source>
        <dbReference type="ARBA" id="ARBA00023015"/>
    </source>
</evidence>
<dbReference type="PANTHER" id="PTHR10815">
    <property type="entry name" value="METHYLATED-DNA--PROTEIN-CYSTEINE METHYLTRANSFERASE"/>
    <property type="match status" value="1"/>
</dbReference>